<keyword evidence="13 14" id="KW-0472">Membrane</keyword>
<dbReference type="Proteomes" id="UP000035054">
    <property type="component" value="Unassembled WGS sequence"/>
</dbReference>
<keyword evidence="8 14" id="KW-0378">Hydrolase</keyword>
<dbReference type="InterPro" id="IPR016483">
    <property type="entry name" value="UCP006404_Pept_M50_CBS"/>
</dbReference>
<evidence type="ECO:0000256" key="6">
    <source>
        <dbReference type="ARBA" id="ARBA00022723"/>
    </source>
</evidence>
<keyword evidence="12" id="KW-0129">CBS domain</keyword>
<feature type="active site" evidence="15">
    <location>
        <position position="71"/>
    </location>
</feature>
<feature type="binding site" evidence="16">
    <location>
        <position position="74"/>
    </location>
    <ligand>
        <name>Zn(2+)</name>
        <dbReference type="ChEBI" id="CHEBI:29105"/>
        <note>catalytic</note>
    </ligand>
</feature>
<evidence type="ECO:0000256" key="9">
    <source>
        <dbReference type="ARBA" id="ARBA00022833"/>
    </source>
</evidence>
<keyword evidence="10 14" id="KW-1133">Transmembrane helix</keyword>
<comment type="similarity">
    <text evidence="2 14">Belongs to the peptidase M50B family.</text>
</comment>
<feature type="transmembrane region" description="Helical" evidence="14">
    <location>
        <begin position="20"/>
        <end position="39"/>
    </location>
</feature>
<name>A0A6N3X9K4_9SYNE</name>
<dbReference type="PIRSF" id="PIRSF006404">
    <property type="entry name" value="UCP006404_Pept_M50_CBS"/>
    <property type="match status" value="1"/>
</dbReference>
<accession>A0A6N3X9K4</accession>
<evidence type="ECO:0000256" key="16">
    <source>
        <dbReference type="PIRSR" id="PIRSR006404-2"/>
    </source>
</evidence>
<gene>
    <name evidence="18" type="ORF">TH68_02200</name>
</gene>
<dbReference type="Pfam" id="PF02163">
    <property type="entry name" value="Peptidase_M50"/>
    <property type="match status" value="2"/>
</dbReference>
<feature type="transmembrane region" description="Helical" evidence="14">
    <location>
        <begin position="189"/>
        <end position="212"/>
    </location>
</feature>
<dbReference type="GO" id="GO:0006508">
    <property type="term" value="P:proteolysis"/>
    <property type="evidence" value="ECO:0007669"/>
    <property type="project" value="UniProtKB-KW"/>
</dbReference>
<evidence type="ECO:0000256" key="15">
    <source>
        <dbReference type="PIRSR" id="PIRSR006404-1"/>
    </source>
</evidence>
<protein>
    <recommendedName>
        <fullName evidence="14">Zinc metalloprotease</fullName>
    </recommendedName>
</protein>
<feature type="transmembrane region" description="Helical" evidence="14">
    <location>
        <begin position="150"/>
        <end position="177"/>
    </location>
</feature>
<evidence type="ECO:0000256" key="10">
    <source>
        <dbReference type="ARBA" id="ARBA00022989"/>
    </source>
</evidence>
<evidence type="ECO:0000313" key="19">
    <source>
        <dbReference type="Proteomes" id="UP000035054"/>
    </source>
</evidence>
<evidence type="ECO:0000259" key="17">
    <source>
        <dbReference type="Pfam" id="PF02163"/>
    </source>
</evidence>
<keyword evidence="4 14" id="KW-0645">Protease</keyword>
<dbReference type="SUPFAM" id="SSF54631">
    <property type="entry name" value="CBS-domain pair"/>
    <property type="match status" value="1"/>
</dbReference>
<evidence type="ECO:0000256" key="3">
    <source>
        <dbReference type="ARBA" id="ARBA00022475"/>
    </source>
</evidence>
<reference evidence="18 19" key="1">
    <citation type="submission" date="2015-01" db="EMBL/GenBank/DDBJ databases">
        <title>Lifestyle Evolution in Cyanobacterial Symbionts of Sponges.</title>
        <authorList>
            <person name="Burgsdorf I."/>
            <person name="Slaby B.M."/>
            <person name="Handley K.M."/>
            <person name="Haber M."/>
            <person name="Blom J."/>
            <person name="Marshall C.W."/>
            <person name="Gilbert J.A."/>
            <person name="Hentschel U."/>
            <person name="Steindler L."/>
        </authorList>
    </citation>
    <scope>NUCLEOTIDE SEQUENCE [LARGE SCALE GENOMIC DNA]</scope>
    <source>
        <strain evidence="18">142</strain>
    </source>
</reference>
<evidence type="ECO:0000256" key="11">
    <source>
        <dbReference type="ARBA" id="ARBA00023049"/>
    </source>
</evidence>
<evidence type="ECO:0000256" key="12">
    <source>
        <dbReference type="ARBA" id="ARBA00023122"/>
    </source>
</evidence>
<dbReference type="EMBL" id="JXUO01000067">
    <property type="protein sequence ID" value="KKZ15103.1"/>
    <property type="molecule type" value="Genomic_DNA"/>
</dbReference>
<dbReference type="CDD" id="cd06164">
    <property type="entry name" value="S2P-M50_SpoIVFB_CBS"/>
    <property type="match status" value="1"/>
</dbReference>
<comment type="cofactor">
    <cofactor evidence="14 16">
        <name>Zn(2+)</name>
        <dbReference type="ChEBI" id="CHEBI:29105"/>
    </cofactor>
    <text evidence="14 16">Binds 1 zinc ion per subunit.</text>
</comment>
<feature type="binding site" evidence="16">
    <location>
        <position position="70"/>
    </location>
    <ligand>
        <name>Zn(2+)</name>
        <dbReference type="ChEBI" id="CHEBI:29105"/>
        <note>catalytic</note>
    </ligand>
</feature>
<feature type="transmembrane region" description="Helical" evidence="14">
    <location>
        <begin position="81"/>
        <end position="99"/>
    </location>
</feature>
<dbReference type="PANTHER" id="PTHR39188:SF3">
    <property type="entry name" value="STAGE IV SPORULATION PROTEIN FB"/>
    <property type="match status" value="1"/>
</dbReference>
<dbReference type="GO" id="GO:0005886">
    <property type="term" value="C:plasma membrane"/>
    <property type="evidence" value="ECO:0007669"/>
    <property type="project" value="UniProtKB-SubCell"/>
</dbReference>
<dbReference type="AlphaFoldDB" id="A0A6N3X9K4"/>
<dbReference type="InterPro" id="IPR008915">
    <property type="entry name" value="Peptidase_M50"/>
</dbReference>
<dbReference type="InterPro" id="IPR046342">
    <property type="entry name" value="CBS_dom_sf"/>
</dbReference>
<dbReference type="GO" id="GO:0008237">
    <property type="term" value="F:metallopeptidase activity"/>
    <property type="evidence" value="ECO:0007669"/>
    <property type="project" value="UniProtKB-UniRule"/>
</dbReference>
<feature type="domain" description="Peptidase M50" evidence="17">
    <location>
        <begin position="60"/>
        <end position="135"/>
    </location>
</feature>
<dbReference type="GO" id="GO:0046872">
    <property type="term" value="F:metal ion binding"/>
    <property type="evidence" value="ECO:0007669"/>
    <property type="project" value="UniProtKB-UniRule"/>
</dbReference>
<keyword evidence="5 14" id="KW-0812">Transmembrane</keyword>
<feature type="transmembrane region" description="Helical" evidence="14">
    <location>
        <begin position="51"/>
        <end position="69"/>
    </location>
</feature>
<evidence type="ECO:0000256" key="4">
    <source>
        <dbReference type="ARBA" id="ARBA00022670"/>
    </source>
</evidence>
<keyword evidence="3 14" id="KW-1003">Cell membrane</keyword>
<evidence type="ECO:0000256" key="7">
    <source>
        <dbReference type="ARBA" id="ARBA00022737"/>
    </source>
</evidence>
<evidence type="ECO:0000256" key="14">
    <source>
        <dbReference type="PIRNR" id="PIRNR006404"/>
    </source>
</evidence>
<feature type="transmembrane region" description="Helical" evidence="14">
    <location>
        <begin position="218"/>
        <end position="238"/>
    </location>
</feature>
<comment type="subcellular location">
    <subcellularLocation>
        <location evidence="1 14">Cell membrane</location>
        <topology evidence="1 14">Multi-pass membrane protein</topology>
    </subcellularLocation>
</comment>
<evidence type="ECO:0000256" key="5">
    <source>
        <dbReference type="ARBA" id="ARBA00022692"/>
    </source>
</evidence>
<sequence>MGKAWTIGAICGIPLRVHPSWLLIVGLATVLFQAQYGQLLQDRQLTAPGPGLWLLGFLTVLLLFGSVLLHELGHALVALRHGVKVRSITLYLFGGVATIEKECRSALAALQVAAAGPAVSMALALIFFLLVNISETTQPIAALVCQRLMILNLVLGIFNLMPGLPLDGGLIVKALVWHFSGSCRRGIQVAAVAGLVLAVMAIGLGLWFVLVLRVPSGLWLALLGWFGLEAASTQLQLLRLQDQLLQLRVQQAQGRRYRILNAQLDLQTVSHQLAQEPTEMGPQDWLLVYDGHRWLGRFQLDALKTLPVQCWPREMVSQRLQPREEIPSIGDSAPLWQAALALEHAPESRLLVLNGAGLPSGTIDRVDLVKAVCRGLGIRLPEPFLGQVQRLGLYPPGLQLGLVASTMADNTMADSEDTDSSFKS</sequence>
<keyword evidence="6 14" id="KW-0479">Metal-binding</keyword>
<proteinExistence type="inferred from homology"/>
<organism evidence="18 19">
    <name type="scientific">Candidatus Synechococcus spongiarum 142</name>
    <dbReference type="NCBI Taxonomy" id="1608213"/>
    <lineage>
        <taxon>Bacteria</taxon>
        <taxon>Bacillati</taxon>
        <taxon>Cyanobacteriota</taxon>
        <taxon>Cyanophyceae</taxon>
        <taxon>Synechococcales</taxon>
        <taxon>Synechococcaceae</taxon>
        <taxon>Synechococcus</taxon>
    </lineage>
</organism>
<evidence type="ECO:0000256" key="1">
    <source>
        <dbReference type="ARBA" id="ARBA00004651"/>
    </source>
</evidence>
<evidence type="ECO:0000313" key="18">
    <source>
        <dbReference type="EMBL" id="KKZ15103.1"/>
    </source>
</evidence>
<evidence type="ECO:0000256" key="2">
    <source>
        <dbReference type="ARBA" id="ARBA00007931"/>
    </source>
</evidence>
<feature type="transmembrane region" description="Helical" evidence="14">
    <location>
        <begin position="106"/>
        <end position="130"/>
    </location>
</feature>
<evidence type="ECO:0000256" key="8">
    <source>
        <dbReference type="ARBA" id="ARBA00022801"/>
    </source>
</evidence>
<keyword evidence="7" id="KW-0677">Repeat</keyword>
<feature type="binding site" evidence="16">
    <location>
        <position position="167"/>
    </location>
    <ligand>
        <name>Zn(2+)</name>
        <dbReference type="ChEBI" id="CHEBI:29105"/>
        <note>catalytic</note>
    </ligand>
</feature>
<evidence type="ECO:0000256" key="13">
    <source>
        <dbReference type="ARBA" id="ARBA00023136"/>
    </source>
</evidence>
<keyword evidence="11 14" id="KW-0482">Metalloprotease</keyword>
<feature type="domain" description="Peptidase M50" evidence="17">
    <location>
        <begin position="144"/>
        <end position="199"/>
    </location>
</feature>
<keyword evidence="9 14" id="KW-0862">Zinc</keyword>
<comment type="caution">
    <text evidence="18">The sequence shown here is derived from an EMBL/GenBank/DDBJ whole genome shotgun (WGS) entry which is preliminary data.</text>
</comment>
<dbReference type="PANTHER" id="PTHR39188">
    <property type="entry name" value="MEMBRANE-ASSOCIATED ZINC METALLOPROTEASE M50B"/>
    <property type="match status" value="1"/>
</dbReference>